<dbReference type="AlphaFoldDB" id="A0A031K1A0"/>
<dbReference type="SUPFAM" id="SSF54427">
    <property type="entry name" value="NTF2-like"/>
    <property type="match status" value="1"/>
</dbReference>
<accession>A0A031K1A0</accession>
<geneLocation type="plasmid" evidence="2 5">
    <name>pSA1</name>
</geneLocation>
<evidence type="ECO:0000313" key="5">
    <source>
        <dbReference type="Proteomes" id="UP000094626"/>
    </source>
</evidence>
<dbReference type="Pfam" id="PF13577">
    <property type="entry name" value="SnoaL_4"/>
    <property type="match status" value="1"/>
</dbReference>
<dbReference type="InterPro" id="IPR037401">
    <property type="entry name" value="SnoaL-like"/>
</dbReference>
<evidence type="ECO:0000313" key="2">
    <source>
        <dbReference type="EMBL" id="AOR79007.1"/>
    </source>
</evidence>
<dbReference type="PATRIC" id="fig|158500.4.peg.1770"/>
<evidence type="ECO:0000259" key="1">
    <source>
        <dbReference type="Pfam" id="PF13577"/>
    </source>
</evidence>
<keyword evidence="5" id="KW-1185">Reference proteome</keyword>
<dbReference type="RefSeq" id="WP_036525083.1">
    <property type="nucleotide sequence ID" value="NZ_CP017076.1"/>
</dbReference>
<dbReference type="Proteomes" id="UP000024329">
    <property type="component" value="Unassembled WGS sequence"/>
</dbReference>
<organism evidence="3 4">
    <name type="scientific">Novosphingobium resinovorum</name>
    <dbReference type="NCBI Taxonomy" id="158500"/>
    <lineage>
        <taxon>Bacteria</taxon>
        <taxon>Pseudomonadati</taxon>
        <taxon>Pseudomonadota</taxon>
        <taxon>Alphaproteobacteria</taxon>
        <taxon>Sphingomonadales</taxon>
        <taxon>Sphingomonadaceae</taxon>
        <taxon>Novosphingobium</taxon>
    </lineage>
</organism>
<dbReference type="InterPro" id="IPR032710">
    <property type="entry name" value="NTF2-like_dom_sf"/>
</dbReference>
<keyword evidence="2" id="KW-0614">Plasmid</keyword>
<dbReference type="EMBL" id="JFYZ01000005">
    <property type="protein sequence ID" value="EZP82803.1"/>
    <property type="molecule type" value="Genomic_DNA"/>
</dbReference>
<dbReference type="EMBL" id="CP017076">
    <property type="protein sequence ID" value="AOR79007.1"/>
    <property type="molecule type" value="Genomic_DNA"/>
</dbReference>
<protein>
    <submittedName>
        <fullName evidence="2">DUF4440 domain-containing protein</fullName>
    </submittedName>
</protein>
<reference evidence="5" key="3">
    <citation type="journal article" date="2017" name="J. Biotechnol.">
        <title>Complete genome sequence of Novosphingobium resinovorum SA1, a versatile xenobiotic-degrading bacterium capable of utilizing sulfanilic acid.</title>
        <authorList>
            <person name="Hegedus B."/>
            <person name="Kos P.B."/>
            <person name="Balint B."/>
            <person name="Maroti G."/>
            <person name="Gan H.M."/>
            <person name="Perei K."/>
            <person name="Rakhely G."/>
        </authorList>
    </citation>
    <scope>NUCLEOTIDE SEQUENCE [LARGE SCALE GENOMIC DNA]</scope>
    <source>
        <strain evidence="5">SA1</strain>
    </source>
</reference>
<name>A0A031K1A0_9SPHN</name>
<gene>
    <name evidence="2" type="ORF">BES08_19095</name>
    <name evidence="3" type="ORF">BV97_01727</name>
</gene>
<dbReference type="KEGG" id="nre:BES08_19095"/>
<evidence type="ECO:0000313" key="3">
    <source>
        <dbReference type="EMBL" id="EZP82803.1"/>
    </source>
</evidence>
<dbReference type="OrthoDB" id="7510033at2"/>
<sequence>MPFTGPSEDRLAIRELLETYADAVTRRDAETWGATWAEDAEWSLPDYPELGTTKGRPAIVAMWIEAMKAYPGIMFEAWPGSVEVSGDSAVMRSYTSEVYDQDGITMRDRGVYEDTCVKIDGKWLFKSRSFRNIHRQHAPRGV</sequence>
<proteinExistence type="predicted"/>
<dbReference type="Proteomes" id="UP000094626">
    <property type="component" value="Plasmid pSA1"/>
</dbReference>
<reference evidence="2" key="2">
    <citation type="submission" date="2016-08" db="EMBL/GenBank/DDBJ databases">
        <authorList>
            <person name="Seilhamer J.J."/>
        </authorList>
    </citation>
    <scope>NUCLEOTIDE SEQUENCE [LARGE SCALE GENOMIC DNA]</scope>
    <source>
        <strain evidence="2">SA1</strain>
        <plasmid evidence="2">pSA1</plasmid>
    </source>
</reference>
<evidence type="ECO:0000313" key="4">
    <source>
        <dbReference type="Proteomes" id="UP000024329"/>
    </source>
</evidence>
<dbReference type="eggNOG" id="COG3631">
    <property type="taxonomic scope" value="Bacteria"/>
</dbReference>
<feature type="domain" description="SnoaL-like" evidence="1">
    <location>
        <begin position="7"/>
        <end position="128"/>
    </location>
</feature>
<dbReference type="Gene3D" id="3.10.450.50">
    <property type="match status" value="1"/>
</dbReference>
<reference evidence="3 4" key="1">
    <citation type="submission" date="2014-03" db="EMBL/GenBank/DDBJ databases">
        <title>Whole genome sequence of Novosphingobium resinovorum KF1.</title>
        <authorList>
            <person name="Gan H.M."/>
            <person name="Gan H.Y."/>
            <person name="Chew T.H."/>
            <person name="Savka M.A."/>
        </authorList>
    </citation>
    <scope>NUCLEOTIDE SEQUENCE [LARGE SCALE GENOMIC DNA]</scope>
    <source>
        <strain evidence="3 4">KF1</strain>
    </source>
</reference>